<dbReference type="NCBIfam" id="NF004349">
    <property type="entry name" value="PRK05729.1"/>
    <property type="match status" value="1"/>
</dbReference>
<protein>
    <recommendedName>
        <fullName evidence="12">Valine--tRNA ligase</fullName>
        <ecNumber evidence="12">6.1.1.9</ecNumber>
    </recommendedName>
    <alternativeName>
        <fullName evidence="12">Valyl-tRNA synthetase</fullName>
        <shortName evidence="12">ValRS</shortName>
    </alternativeName>
</protein>
<evidence type="ECO:0000256" key="1">
    <source>
        <dbReference type="ARBA" id="ARBA00004496"/>
    </source>
</evidence>
<dbReference type="GO" id="GO:0005524">
    <property type="term" value="F:ATP binding"/>
    <property type="evidence" value="ECO:0007669"/>
    <property type="project" value="UniProtKB-UniRule"/>
</dbReference>
<comment type="catalytic activity">
    <reaction evidence="10 12">
        <text>tRNA(Val) + L-valine + ATP = L-valyl-tRNA(Val) + AMP + diphosphate</text>
        <dbReference type="Rhea" id="RHEA:10704"/>
        <dbReference type="Rhea" id="RHEA-COMP:9672"/>
        <dbReference type="Rhea" id="RHEA-COMP:9708"/>
        <dbReference type="ChEBI" id="CHEBI:30616"/>
        <dbReference type="ChEBI" id="CHEBI:33019"/>
        <dbReference type="ChEBI" id="CHEBI:57762"/>
        <dbReference type="ChEBI" id="CHEBI:78442"/>
        <dbReference type="ChEBI" id="CHEBI:78537"/>
        <dbReference type="ChEBI" id="CHEBI:456215"/>
        <dbReference type="EC" id="6.1.1.9"/>
    </reaction>
</comment>
<evidence type="ECO:0000256" key="7">
    <source>
        <dbReference type="ARBA" id="ARBA00022917"/>
    </source>
</evidence>
<comment type="similarity">
    <text evidence="11 12">Belongs to the class-I aminoacyl-tRNA synthetase family. ValS type 1 subfamily.</text>
</comment>
<evidence type="ECO:0000256" key="3">
    <source>
        <dbReference type="ARBA" id="ARBA00022490"/>
    </source>
</evidence>
<evidence type="ECO:0000259" key="14">
    <source>
        <dbReference type="Pfam" id="PF00133"/>
    </source>
</evidence>
<evidence type="ECO:0000256" key="6">
    <source>
        <dbReference type="ARBA" id="ARBA00022840"/>
    </source>
</evidence>
<name>A0A931E479_9CORY</name>
<comment type="subcellular location">
    <subcellularLocation>
        <location evidence="1 12">Cytoplasm</location>
    </subcellularLocation>
</comment>
<dbReference type="PROSITE" id="PS00178">
    <property type="entry name" value="AA_TRNA_LIGASE_I"/>
    <property type="match status" value="1"/>
</dbReference>
<dbReference type="InterPro" id="IPR002300">
    <property type="entry name" value="aa-tRNA-synth_Ia"/>
</dbReference>
<evidence type="ECO:0000256" key="8">
    <source>
        <dbReference type="ARBA" id="ARBA00023054"/>
    </source>
</evidence>
<feature type="domain" description="Aminoacyl-tRNA synthetase class Ia" evidence="14">
    <location>
        <begin position="577"/>
        <end position="628"/>
    </location>
</feature>
<dbReference type="SUPFAM" id="SSF46589">
    <property type="entry name" value="tRNA-binding arm"/>
    <property type="match status" value="1"/>
</dbReference>
<dbReference type="GO" id="GO:0005829">
    <property type="term" value="C:cytosol"/>
    <property type="evidence" value="ECO:0007669"/>
    <property type="project" value="TreeGrafter"/>
</dbReference>
<keyword evidence="3 12" id="KW-0963">Cytoplasm</keyword>
<feature type="region of interest" description="Disordered" evidence="13">
    <location>
        <begin position="1"/>
        <end position="28"/>
    </location>
</feature>
<dbReference type="InterPro" id="IPR014729">
    <property type="entry name" value="Rossmann-like_a/b/a_fold"/>
</dbReference>
<dbReference type="HAMAP" id="MF_02004">
    <property type="entry name" value="Val_tRNA_synth_type1"/>
    <property type="match status" value="1"/>
</dbReference>
<comment type="function">
    <text evidence="12">Catalyzes the attachment of valine to tRNA(Val). As ValRS can inadvertently accommodate and process structurally similar amino acids such as threonine, to avoid such errors, it has a 'posttransfer' editing activity that hydrolyzes mischarged Thr-tRNA(Val) in a tRNA-dependent manner.</text>
</comment>
<evidence type="ECO:0000259" key="15">
    <source>
        <dbReference type="Pfam" id="PF08264"/>
    </source>
</evidence>
<keyword evidence="5 12" id="KW-0547">Nucleotide-binding</keyword>
<dbReference type="Gene3D" id="1.10.287.380">
    <property type="entry name" value="Valyl-tRNA synthetase, C-terminal domain"/>
    <property type="match status" value="1"/>
</dbReference>
<dbReference type="InterPro" id="IPR037118">
    <property type="entry name" value="Val-tRNA_synth_C_sf"/>
</dbReference>
<dbReference type="Pfam" id="PF08264">
    <property type="entry name" value="Anticodon_1"/>
    <property type="match status" value="1"/>
</dbReference>
<dbReference type="InterPro" id="IPR009080">
    <property type="entry name" value="tRNAsynth_Ia_anticodon-bd"/>
</dbReference>
<dbReference type="NCBIfam" id="TIGR00422">
    <property type="entry name" value="valS"/>
    <property type="match status" value="1"/>
</dbReference>
<dbReference type="InterPro" id="IPR001412">
    <property type="entry name" value="aa-tRNA-synth_I_CS"/>
</dbReference>
<evidence type="ECO:0000256" key="2">
    <source>
        <dbReference type="ARBA" id="ARBA00011245"/>
    </source>
</evidence>
<dbReference type="EMBL" id="JADOUE010000001">
    <property type="protein sequence ID" value="MBG6122178.1"/>
    <property type="molecule type" value="Genomic_DNA"/>
</dbReference>
<comment type="domain">
    <text evidence="12">The C-terminal coiled-coil domain is crucial for aminoacylation activity.</text>
</comment>
<dbReference type="PANTHER" id="PTHR11946">
    <property type="entry name" value="VALYL-TRNA SYNTHETASES"/>
    <property type="match status" value="1"/>
</dbReference>
<evidence type="ECO:0000256" key="11">
    <source>
        <dbReference type="ARBA" id="ARBA00060830"/>
    </source>
</evidence>
<feature type="short sequence motif" description="'KMSKS' region" evidence="12">
    <location>
        <begin position="596"/>
        <end position="600"/>
    </location>
</feature>
<dbReference type="FunFam" id="1.10.287.380:FF:000001">
    <property type="entry name" value="Valine--tRNA ligase"/>
    <property type="match status" value="1"/>
</dbReference>
<evidence type="ECO:0000256" key="13">
    <source>
        <dbReference type="SAM" id="MobiDB-lite"/>
    </source>
</evidence>
<dbReference type="Gene3D" id="3.90.740.10">
    <property type="entry name" value="Valyl/Leucyl/Isoleucyl-tRNA synthetase, editing domain"/>
    <property type="match status" value="1"/>
</dbReference>
<gene>
    <name evidence="12" type="primary">valS</name>
    <name evidence="17" type="ORF">IW254_001147</name>
</gene>
<reference evidence="17" key="1">
    <citation type="submission" date="2020-11" db="EMBL/GenBank/DDBJ databases">
        <title>Sequencing the genomes of 1000 actinobacteria strains.</title>
        <authorList>
            <person name="Klenk H.-P."/>
        </authorList>
    </citation>
    <scope>NUCLEOTIDE SEQUENCE</scope>
    <source>
        <strain evidence="17">DSM 45632</strain>
    </source>
</reference>
<dbReference type="Pfam" id="PF10458">
    <property type="entry name" value="Val_tRNA-synt_C"/>
    <property type="match status" value="1"/>
</dbReference>
<dbReference type="FunFam" id="3.40.50.620:FF:000032">
    <property type="entry name" value="Valine--tRNA ligase"/>
    <property type="match status" value="1"/>
</dbReference>
<dbReference type="SUPFAM" id="SSF52374">
    <property type="entry name" value="Nucleotidylyl transferase"/>
    <property type="match status" value="1"/>
</dbReference>
<feature type="domain" description="Methionyl/Valyl/Leucyl/Isoleucyl-tRNA synthetase anticodon-binding" evidence="15">
    <location>
        <begin position="677"/>
        <end position="833"/>
    </location>
</feature>
<accession>A0A931E479</accession>
<dbReference type="GO" id="GO:0006438">
    <property type="term" value="P:valyl-tRNA aminoacylation"/>
    <property type="evidence" value="ECO:0007669"/>
    <property type="project" value="UniProtKB-UniRule"/>
</dbReference>
<keyword evidence="9 12" id="KW-0030">Aminoacyl-tRNA synthetase</keyword>
<dbReference type="RefSeq" id="WP_290178646.1">
    <property type="nucleotide sequence ID" value="NZ_CP046980.1"/>
</dbReference>
<dbReference type="CDD" id="cd00817">
    <property type="entry name" value="ValRS_core"/>
    <property type="match status" value="1"/>
</dbReference>
<dbReference type="Proteomes" id="UP000658613">
    <property type="component" value="Unassembled WGS sequence"/>
</dbReference>
<feature type="domain" description="Aminoacyl-tRNA synthetase class Ia" evidence="14">
    <location>
        <begin position="38"/>
        <end position="531"/>
    </location>
</feature>
<keyword evidence="7 12" id="KW-0648">Protein biosynthesis</keyword>
<dbReference type="InterPro" id="IPR033705">
    <property type="entry name" value="Anticodon_Ia_Val"/>
</dbReference>
<feature type="binding site" evidence="12">
    <location>
        <position position="599"/>
    </location>
    <ligand>
        <name>ATP</name>
        <dbReference type="ChEBI" id="CHEBI:30616"/>
    </ligand>
</feature>
<evidence type="ECO:0000256" key="9">
    <source>
        <dbReference type="ARBA" id="ARBA00023146"/>
    </source>
</evidence>
<comment type="domain">
    <text evidence="12">ValRS has two distinct active sites: one for aminoacylation and one for editing. The misactivated threonine is translocated from the active site to the editing site.</text>
</comment>
<evidence type="ECO:0000313" key="17">
    <source>
        <dbReference type="EMBL" id="MBG6122178.1"/>
    </source>
</evidence>
<dbReference type="GO" id="GO:0002161">
    <property type="term" value="F:aminoacyl-tRNA deacylase activity"/>
    <property type="evidence" value="ECO:0007669"/>
    <property type="project" value="InterPro"/>
</dbReference>
<keyword evidence="8 12" id="KW-0175">Coiled coil</keyword>
<feature type="domain" description="Valyl-tRNA synthetase tRNA-binding arm" evidence="16">
    <location>
        <begin position="888"/>
        <end position="952"/>
    </location>
</feature>
<feature type="coiled-coil region" evidence="12">
    <location>
        <begin position="886"/>
        <end position="948"/>
    </location>
</feature>
<evidence type="ECO:0000256" key="5">
    <source>
        <dbReference type="ARBA" id="ARBA00022741"/>
    </source>
</evidence>
<comment type="subunit">
    <text evidence="2 12">Monomer.</text>
</comment>
<dbReference type="InterPro" id="IPR019499">
    <property type="entry name" value="Val-tRNA_synth_tRNA-bd"/>
</dbReference>
<feature type="compositionally biased region" description="Polar residues" evidence="13">
    <location>
        <begin position="1"/>
        <end position="19"/>
    </location>
</feature>
<dbReference type="Gene3D" id="3.40.50.620">
    <property type="entry name" value="HUPs"/>
    <property type="match status" value="2"/>
</dbReference>
<evidence type="ECO:0000256" key="10">
    <source>
        <dbReference type="ARBA" id="ARBA00047552"/>
    </source>
</evidence>
<dbReference type="SUPFAM" id="SSF47323">
    <property type="entry name" value="Anticodon-binding domain of a subclass of class I aminoacyl-tRNA synthetases"/>
    <property type="match status" value="1"/>
</dbReference>
<sequence length="957" mass="106288">MTQSPQNPQASSDTASSDTNRADLLPKNWEPQAVEADLYAEWVDKGYFVADPHSEKPPFSIVLPPPNVTGQLHMGHALDHTLMDALVRRKRMQGYEVLWLPGMDHAGIATQTKVEAMLGETEGKDRYDYGREEFIGRVWEWKEKYGGTIASQMRAIGDSVDWSRERFTLDDGLNRAVVTIFKQLFDAGLIYRDYRLVNWSPVLETAVSDIEVMYRDVEGEFVSIRYGSLNDDEPHLVVATTRVETMLGDVAIAVHPDDERYKDLVGQEFEHPFREDLKLKVIADDYVDMELGTGAVKITPAHDPNDYEMGLRHELDMPIIMDKTGKIAGTGTQFDGLDRFEARVRVREELARMGRIVKEVRPYVHSVGHSERTGEPIEPRLSLQWFVKVSELARMSGDAVREGDTVIHPASLEKRYFDWVDNMHDWTISRQLWWGHRIPIWYGPEDENGDRDIVCCGPDDEPPAGYEQDPDVLDTWFSSALWPFSTMGWPEKTPELEKFYPTTVLVTAYDILFFWVARMMMFGTFASTQTPEVLGGGAASDAALAGAASAGAASDAAPAGAASDAAPAGAAPAGRPQIPFEHIFLHGLVRDEKGRKMSKSLGNGIDPMDWVRDYGADALRFALARGANPGIDLPIGDDNAAAARNFATKLFNAGKFALMNGATVGELPNRSELTDADRWILDRLEAVRQTVDTKLDDYQFSKAYEELYHFAWDELCDWYLEIAKTQIPRDDAAATPKERETGRNTQIVLGNVLDVVLRLLHPVMPFVTEVLWKALTGSESLNLASWPTAAETNGGADTDETAARRIDDAIKLITELRRFRSDQGVKPSQKVPAQLDFAAADLTEQESLIRSIAKVDAPADGFASSASIEVRLSQATIDVALDTSGTVDLAAERKRLEKELAAAQKELETTGKKLGNEAFLAKAPEAVVDKIRARQKIAQEEVERVTARLESLPKAGA</sequence>
<evidence type="ECO:0000259" key="16">
    <source>
        <dbReference type="Pfam" id="PF10458"/>
    </source>
</evidence>
<proteinExistence type="inferred from homology"/>
<organism evidence="17 18">
    <name type="scientific">Corynebacterium aquatimens</name>
    <dbReference type="NCBI Taxonomy" id="1190508"/>
    <lineage>
        <taxon>Bacteria</taxon>
        <taxon>Bacillati</taxon>
        <taxon>Actinomycetota</taxon>
        <taxon>Actinomycetes</taxon>
        <taxon>Mycobacteriales</taxon>
        <taxon>Corynebacteriaceae</taxon>
        <taxon>Corynebacterium</taxon>
    </lineage>
</organism>
<dbReference type="InterPro" id="IPR009008">
    <property type="entry name" value="Val/Leu/Ile-tRNA-synth_edit"/>
</dbReference>
<evidence type="ECO:0000256" key="4">
    <source>
        <dbReference type="ARBA" id="ARBA00022598"/>
    </source>
</evidence>
<keyword evidence="6 12" id="KW-0067">ATP-binding</keyword>
<evidence type="ECO:0000256" key="12">
    <source>
        <dbReference type="HAMAP-Rule" id="MF_02004"/>
    </source>
</evidence>
<dbReference type="CDD" id="cd07962">
    <property type="entry name" value="Anticodon_Ia_Val"/>
    <property type="match status" value="1"/>
</dbReference>
<dbReference type="SUPFAM" id="SSF50677">
    <property type="entry name" value="ValRS/IleRS/LeuRS editing domain"/>
    <property type="match status" value="1"/>
</dbReference>
<dbReference type="InterPro" id="IPR010978">
    <property type="entry name" value="tRNA-bd_arm"/>
</dbReference>
<dbReference type="GO" id="GO:0004832">
    <property type="term" value="F:valine-tRNA ligase activity"/>
    <property type="evidence" value="ECO:0007669"/>
    <property type="project" value="UniProtKB-UniRule"/>
</dbReference>
<keyword evidence="18" id="KW-1185">Reference proteome</keyword>
<dbReference type="EC" id="6.1.1.9" evidence="12"/>
<dbReference type="AlphaFoldDB" id="A0A931E479"/>
<dbReference type="PRINTS" id="PR00986">
    <property type="entry name" value="TRNASYNTHVAL"/>
</dbReference>
<evidence type="ECO:0000313" key="18">
    <source>
        <dbReference type="Proteomes" id="UP000658613"/>
    </source>
</evidence>
<feature type="short sequence motif" description="'HIGH' region" evidence="12">
    <location>
        <begin position="66"/>
        <end position="76"/>
    </location>
</feature>
<dbReference type="Gene3D" id="1.10.730.10">
    <property type="entry name" value="Isoleucyl-tRNA Synthetase, Domain 1"/>
    <property type="match status" value="1"/>
</dbReference>
<keyword evidence="4 12" id="KW-0436">Ligase</keyword>
<dbReference type="Pfam" id="PF00133">
    <property type="entry name" value="tRNA-synt_1"/>
    <property type="match status" value="2"/>
</dbReference>
<dbReference type="InterPro" id="IPR002303">
    <property type="entry name" value="Valyl-tRNA_ligase"/>
</dbReference>
<comment type="caution">
    <text evidence="17">The sequence shown here is derived from an EMBL/GenBank/DDBJ whole genome shotgun (WGS) entry which is preliminary data.</text>
</comment>
<dbReference type="PANTHER" id="PTHR11946:SF93">
    <property type="entry name" value="VALINE--TRNA LIGASE, CHLOROPLASTIC_MITOCHONDRIAL 2"/>
    <property type="match status" value="1"/>
</dbReference>
<dbReference type="InterPro" id="IPR013155">
    <property type="entry name" value="M/V/L/I-tRNA-synth_anticd-bd"/>
</dbReference>